<dbReference type="EMBL" id="APRW01000009">
    <property type="protein sequence ID" value="ENX22054.1"/>
    <property type="molecule type" value="Genomic_DNA"/>
</dbReference>
<organism evidence="1 2">
    <name type="scientific">Acinetobacter vivianii</name>
    <dbReference type="NCBI Taxonomy" id="1776742"/>
    <lineage>
        <taxon>Bacteria</taxon>
        <taxon>Pseudomonadati</taxon>
        <taxon>Pseudomonadota</taxon>
        <taxon>Gammaproteobacteria</taxon>
        <taxon>Moraxellales</taxon>
        <taxon>Moraxellaceae</taxon>
        <taxon>Acinetobacter</taxon>
    </lineage>
</organism>
<accession>N9NM08</accession>
<comment type="caution">
    <text evidence="1">The sequence shown here is derived from an EMBL/GenBank/DDBJ whole genome shotgun (WGS) entry which is preliminary data.</text>
</comment>
<evidence type="ECO:0000313" key="2">
    <source>
        <dbReference type="Proteomes" id="UP000013173"/>
    </source>
</evidence>
<name>N9NM08_9GAMM</name>
<proteinExistence type="predicted"/>
<dbReference type="HOGENOM" id="CLU_048531_1_0_6"/>
<dbReference type="AlphaFoldDB" id="N9NM08"/>
<dbReference type="OrthoDB" id="6862936at2"/>
<gene>
    <name evidence="1" type="ORF">F892_01294</name>
</gene>
<dbReference type="Proteomes" id="UP000013173">
    <property type="component" value="Unassembled WGS sequence"/>
</dbReference>
<sequence>MIDQQKLELFPQEIYAIEQFISYNYYYETVKLWEELIQYVEELLDKYCAHLAPDHRAQHPSHQADYVWGTIVLPNFKGILHHLVDGLDDLKEGFLPILRRMSSINNAAIAQGRDYPYDWMEKVEKGAVEKYEAREKIVLMRATNIYIASDYYTAQWDYKDLLEDEYVVGIDFPEHLPKYQFNTNIMVKTGEPIMVTGIYRSIEPYSACNLMIKEEKMSAKHTEDWKLAPKVLSFETNPDLFTTPDTIENPIRVETTWILVEKVVEDGGSSSVFNEERISQKGGEK</sequence>
<protein>
    <submittedName>
        <fullName evidence="1">Uncharacterized protein</fullName>
    </submittedName>
</protein>
<evidence type="ECO:0000313" key="1">
    <source>
        <dbReference type="EMBL" id="ENX22054.1"/>
    </source>
</evidence>
<reference evidence="1 2" key="1">
    <citation type="submission" date="2013-02" db="EMBL/GenBank/DDBJ databases">
        <title>The Genome Sequence of Acinetobacter sp. NIPH 2168.</title>
        <authorList>
            <consortium name="The Broad Institute Genome Sequencing Platform"/>
            <consortium name="The Broad Institute Genome Sequencing Center for Infectious Disease"/>
            <person name="Cerqueira G."/>
            <person name="Feldgarden M."/>
            <person name="Courvalin P."/>
            <person name="Perichon B."/>
            <person name="Grillot-Courvalin C."/>
            <person name="Clermont D."/>
            <person name="Rocha E."/>
            <person name="Yoon E.-J."/>
            <person name="Nemec A."/>
            <person name="Walker B."/>
            <person name="Young S.K."/>
            <person name="Zeng Q."/>
            <person name="Gargeya S."/>
            <person name="Fitzgerald M."/>
            <person name="Haas B."/>
            <person name="Abouelleil A."/>
            <person name="Alvarado L."/>
            <person name="Arachchi H.M."/>
            <person name="Berlin A.M."/>
            <person name="Chapman S.B."/>
            <person name="Dewar J."/>
            <person name="Goldberg J."/>
            <person name="Griggs A."/>
            <person name="Gujja S."/>
            <person name="Hansen M."/>
            <person name="Howarth C."/>
            <person name="Imamovic A."/>
            <person name="Larimer J."/>
            <person name="McCowan C."/>
            <person name="Murphy C."/>
            <person name="Neiman D."/>
            <person name="Pearson M."/>
            <person name="Priest M."/>
            <person name="Roberts A."/>
            <person name="Saif S."/>
            <person name="Shea T."/>
            <person name="Sisk P."/>
            <person name="Sykes S."/>
            <person name="Wortman J."/>
            <person name="Nusbaum C."/>
            <person name="Birren B."/>
        </authorList>
    </citation>
    <scope>NUCLEOTIDE SEQUENCE [LARGE SCALE GENOMIC DNA]</scope>
    <source>
        <strain evidence="1 2">NIPH 2168</strain>
    </source>
</reference>
<dbReference type="PATRIC" id="fig|1217706.3.peg.1245"/>
<keyword evidence="2" id="KW-1185">Reference proteome</keyword>